<evidence type="ECO:0000313" key="9">
    <source>
        <dbReference type="Proteomes" id="UP000018087"/>
    </source>
</evidence>
<feature type="region of interest" description="Disordered" evidence="5">
    <location>
        <begin position="100"/>
        <end position="125"/>
    </location>
</feature>
<keyword evidence="3" id="KW-0843">Virulence</keyword>
<protein>
    <recommendedName>
        <fullName evidence="7">LysM domain-containing protein</fullName>
    </recommendedName>
</protein>
<dbReference type="CDD" id="cd00118">
    <property type="entry name" value="LysM"/>
    <property type="match status" value="7"/>
</dbReference>
<dbReference type="STRING" id="1391915.U7PMK7"/>
<evidence type="ECO:0000256" key="1">
    <source>
        <dbReference type="ARBA" id="ARBA00022669"/>
    </source>
</evidence>
<dbReference type="GO" id="GO:0008061">
    <property type="term" value="F:chitin binding"/>
    <property type="evidence" value="ECO:0007669"/>
    <property type="project" value="UniProtKB-KW"/>
</dbReference>
<dbReference type="Proteomes" id="UP000018087">
    <property type="component" value="Unassembled WGS sequence"/>
</dbReference>
<proteinExistence type="inferred from homology"/>
<keyword evidence="1" id="KW-0147">Chitin-binding</keyword>
<evidence type="ECO:0000256" key="6">
    <source>
        <dbReference type="SAM" id="SignalP"/>
    </source>
</evidence>
<dbReference type="AlphaFoldDB" id="U7PMK7"/>
<dbReference type="InterPro" id="IPR018392">
    <property type="entry name" value="LysM"/>
</dbReference>
<dbReference type="SMART" id="SM00257">
    <property type="entry name" value="LysM"/>
    <property type="match status" value="8"/>
</dbReference>
<feature type="signal peptide" evidence="6">
    <location>
        <begin position="1"/>
        <end position="21"/>
    </location>
</feature>
<name>U7PMK7_SPOS1</name>
<feature type="region of interest" description="Disordered" evidence="5">
    <location>
        <begin position="239"/>
        <end position="259"/>
    </location>
</feature>
<dbReference type="Pfam" id="PF01476">
    <property type="entry name" value="LysM"/>
    <property type="match status" value="7"/>
</dbReference>
<reference evidence="9" key="1">
    <citation type="journal article" date="2014" name="Genome Announc.">
        <title>Genome sequence of the pathogenic fungus Sporothrix schenckii (ATCC 58251).</title>
        <authorList>
            <person name="Cuomo C.A."/>
            <person name="Rodriguez-Del Valle N."/>
            <person name="Perez-Sanchez L."/>
            <person name="Abouelleil A."/>
            <person name="Goldberg J."/>
            <person name="Young S."/>
            <person name="Zeng Q."/>
            <person name="Birren B.W."/>
        </authorList>
    </citation>
    <scope>NUCLEOTIDE SEQUENCE [LARGE SCALE GENOMIC DNA]</scope>
    <source>
        <strain evidence="9">ATCC 58251 / de Perez 2211183</strain>
    </source>
</reference>
<evidence type="ECO:0000256" key="2">
    <source>
        <dbReference type="ARBA" id="ARBA00022729"/>
    </source>
</evidence>
<organism evidence="8 9">
    <name type="scientific">Sporothrix schenckii (strain ATCC 58251 / de Perez 2211183)</name>
    <name type="common">Rose-picker's disease fungus</name>
    <dbReference type="NCBI Taxonomy" id="1391915"/>
    <lineage>
        <taxon>Eukaryota</taxon>
        <taxon>Fungi</taxon>
        <taxon>Dikarya</taxon>
        <taxon>Ascomycota</taxon>
        <taxon>Pezizomycotina</taxon>
        <taxon>Sordariomycetes</taxon>
        <taxon>Sordariomycetidae</taxon>
        <taxon>Ophiostomatales</taxon>
        <taxon>Ophiostomataceae</taxon>
        <taxon>Sporothrix</taxon>
    </lineage>
</organism>
<dbReference type="PROSITE" id="PS51782">
    <property type="entry name" value="LYSM"/>
    <property type="match status" value="7"/>
</dbReference>
<evidence type="ECO:0000256" key="4">
    <source>
        <dbReference type="ARBA" id="ARBA00044955"/>
    </source>
</evidence>
<evidence type="ECO:0000256" key="3">
    <source>
        <dbReference type="ARBA" id="ARBA00023026"/>
    </source>
</evidence>
<dbReference type="eggNOG" id="KOG2806">
    <property type="taxonomic scope" value="Eukaryota"/>
</dbReference>
<accession>U7PMK7</accession>
<dbReference type="HOGENOM" id="CLU_010591_8_1_1"/>
<dbReference type="PANTHER" id="PTHR34997">
    <property type="entry name" value="AM15"/>
    <property type="match status" value="1"/>
</dbReference>
<dbReference type="OrthoDB" id="2281372at2759"/>
<feature type="region of interest" description="Disordered" evidence="5">
    <location>
        <begin position="142"/>
        <end position="173"/>
    </location>
</feature>
<feature type="chain" id="PRO_5004685543" description="LysM domain-containing protein" evidence="6">
    <location>
        <begin position="22"/>
        <end position="678"/>
    </location>
</feature>
<dbReference type="SUPFAM" id="SSF54106">
    <property type="entry name" value="LysM domain"/>
    <property type="match status" value="7"/>
</dbReference>
<dbReference type="EMBL" id="KI440851">
    <property type="protein sequence ID" value="ERS96166.1"/>
    <property type="molecule type" value="Genomic_DNA"/>
</dbReference>
<feature type="domain" description="LysM" evidence="7">
    <location>
        <begin position="415"/>
        <end position="461"/>
    </location>
</feature>
<evidence type="ECO:0000256" key="5">
    <source>
        <dbReference type="SAM" id="MobiDB-lite"/>
    </source>
</evidence>
<dbReference type="Gene3D" id="3.10.350.10">
    <property type="entry name" value="LysM domain"/>
    <property type="match status" value="8"/>
</dbReference>
<evidence type="ECO:0000259" key="7">
    <source>
        <dbReference type="PROSITE" id="PS51782"/>
    </source>
</evidence>
<feature type="compositionally biased region" description="Low complexity" evidence="5">
    <location>
        <begin position="142"/>
        <end position="161"/>
    </location>
</feature>
<evidence type="ECO:0000313" key="8">
    <source>
        <dbReference type="EMBL" id="ERS96166.1"/>
    </source>
</evidence>
<dbReference type="PANTHER" id="PTHR34997:SF2">
    <property type="entry name" value="LYSM DOMAIN-CONTAINING PROTEIN-RELATED"/>
    <property type="match status" value="1"/>
</dbReference>
<keyword evidence="9" id="KW-1185">Reference proteome</keyword>
<feature type="domain" description="LysM" evidence="7">
    <location>
        <begin position="559"/>
        <end position="605"/>
    </location>
</feature>
<keyword evidence="2 6" id="KW-0732">Signal</keyword>
<feature type="domain" description="LysM" evidence="7">
    <location>
        <begin position="343"/>
        <end position="389"/>
    </location>
</feature>
<feature type="domain" description="LysM" evidence="7">
    <location>
        <begin position="487"/>
        <end position="533"/>
    </location>
</feature>
<comment type="similarity">
    <text evidence="4">Belongs to the secreted LysM effector family.</text>
</comment>
<sequence>MGRFMALALGLLAASPVLVAAVAVPVPTPAPVAPVAAWAPIAARGVDCYFQIGADDNTTCSEFAGEWALTVTEFQALNPGVVCPNLNSDTLYCVSGTVTGSSSSGAVGPHRSKTSVSFELPSGSGGPSSFWTSFSRIQSATSTTTSTTSSSSSISSSSSKSAGPPGPTQSGEAANCSNYHKVVKGDTCPNIEAAYGISADQFASWNPSVGTDCRGLLVGRAVCVGVPGATSSIVSVAPSSTSKSASASPSSSVPSGVPSPLQPGTFSNCTSYHKIVSGDTCSAIEAAADITAAQFAFWNSGVDSSCSNIDVGYYLCIAGGGDTGPSSGAPSPLQPGTLDNCTSYHKVVSGDTCGAIETAAGITAAQFAAWNTGVDSTCSNIDVGYYLCIAGGGDTGPSSGAPSPLQPGTLDNCTSYHKVVSGDTCGAIETAAGITAAQFAAWNSGVDSTCSNIDVGYYLCIAGGGDTGPSSGAPSPLQPGTLANCTSYHKVVSGDTCSAIETAAGITAAQFAAWNSGVDSTCSNIDVGYYLCIAGGGGTGSTTGAPSPLQPGTLSTCKTYHKVVSGDTCAAIEKSAGISAAEFAAWNSGVDSTCSNIDIGYYLCIGGGPAVSTPTTPSPLQPGTISTCKTFHKVVSGDTCVAIEKSAGITAAQFAKWNTGVNAECTNIDVGYYVCIGA</sequence>
<feature type="domain" description="LysM" evidence="7">
    <location>
        <begin position="271"/>
        <end position="317"/>
    </location>
</feature>
<feature type="domain" description="LysM" evidence="7">
    <location>
        <begin position="178"/>
        <end position="224"/>
    </location>
</feature>
<dbReference type="InterPro" id="IPR036779">
    <property type="entry name" value="LysM_dom_sf"/>
</dbReference>
<gene>
    <name evidence="8" type="ORF">HMPREF1624_07702</name>
</gene>
<feature type="domain" description="LysM" evidence="7">
    <location>
        <begin position="630"/>
        <end position="676"/>
    </location>
</feature>
<dbReference type="InterPro" id="IPR052210">
    <property type="entry name" value="LysM1-like"/>
</dbReference>